<feature type="compositionally biased region" description="Pro residues" evidence="1">
    <location>
        <begin position="102"/>
        <end position="111"/>
    </location>
</feature>
<evidence type="ECO:0000256" key="1">
    <source>
        <dbReference type="SAM" id="MobiDB-lite"/>
    </source>
</evidence>
<dbReference type="OrthoDB" id="3404379at2"/>
<name>A0A1J7BCX2_9ACTN</name>
<comment type="caution">
    <text evidence="2">The sequence shown here is derived from an EMBL/GenBank/DDBJ whole genome shotgun (WGS) entry which is preliminary data.</text>
</comment>
<dbReference type="AlphaFoldDB" id="A0A1J7BCX2"/>
<sequence>MFWFMIAALVVVVGGVALVVLGAGGSLGDAVHDRAPLRLPEDRALTRGDLERVRFTVATRGYRMDEVDTLLDRLGAELDLKDAQLREALAGMSGTPGTDATPPVPPPPAEDPPTTALRPQPPASPPGFGAPPAPGTA</sequence>
<feature type="region of interest" description="Disordered" evidence="1">
    <location>
        <begin position="87"/>
        <end position="137"/>
    </location>
</feature>
<dbReference type="EMBL" id="MLCF01000086">
    <property type="protein sequence ID" value="OIV36539.1"/>
    <property type="molecule type" value="Genomic_DNA"/>
</dbReference>
<organism evidence="2 3">
    <name type="scientific">Mangrovactinospora gilvigrisea</name>
    <dbReference type="NCBI Taxonomy" id="1428644"/>
    <lineage>
        <taxon>Bacteria</taxon>
        <taxon>Bacillati</taxon>
        <taxon>Actinomycetota</taxon>
        <taxon>Actinomycetes</taxon>
        <taxon>Kitasatosporales</taxon>
        <taxon>Streptomycetaceae</taxon>
        <taxon>Mangrovactinospora</taxon>
    </lineage>
</organism>
<dbReference type="Proteomes" id="UP000243342">
    <property type="component" value="Unassembled WGS sequence"/>
</dbReference>
<evidence type="ECO:0008006" key="4">
    <source>
        <dbReference type="Google" id="ProtNLM"/>
    </source>
</evidence>
<dbReference type="NCBIfam" id="TIGR03544">
    <property type="entry name" value="DivI1A_domain"/>
    <property type="match status" value="1"/>
</dbReference>
<feature type="compositionally biased region" description="Pro residues" evidence="1">
    <location>
        <begin position="119"/>
        <end position="137"/>
    </location>
</feature>
<proteinExistence type="predicted"/>
<dbReference type="STRING" id="1428644.BIV57_15725"/>
<accession>A0A1J7BCX2</accession>
<protein>
    <recommendedName>
        <fullName evidence="4">DivIVA domain-containing protein</fullName>
    </recommendedName>
</protein>
<dbReference type="Gene3D" id="6.10.250.660">
    <property type="match status" value="1"/>
</dbReference>
<keyword evidence="3" id="KW-1185">Reference proteome</keyword>
<evidence type="ECO:0000313" key="3">
    <source>
        <dbReference type="Proteomes" id="UP000243342"/>
    </source>
</evidence>
<evidence type="ECO:0000313" key="2">
    <source>
        <dbReference type="EMBL" id="OIV36539.1"/>
    </source>
</evidence>
<dbReference type="RefSeq" id="WP_071657503.1">
    <property type="nucleotide sequence ID" value="NZ_MLCF01000086.1"/>
</dbReference>
<dbReference type="InterPro" id="IPR019933">
    <property type="entry name" value="DivIVA_domain"/>
</dbReference>
<reference evidence="2 3" key="1">
    <citation type="submission" date="2016-10" db="EMBL/GenBank/DDBJ databases">
        <title>Genome sequence of Streptomyces gilvigriseus MUSC 26.</title>
        <authorList>
            <person name="Lee L.-H."/>
            <person name="Ser H.-L."/>
        </authorList>
    </citation>
    <scope>NUCLEOTIDE SEQUENCE [LARGE SCALE GENOMIC DNA]</scope>
    <source>
        <strain evidence="2 3">MUSC 26</strain>
    </source>
</reference>
<gene>
    <name evidence="2" type="ORF">BIV57_15725</name>
</gene>